<comment type="caution">
    <text evidence="2">The sequence shown here is derived from an EMBL/GenBank/DDBJ whole genome shotgun (WGS) entry which is preliminary data.</text>
</comment>
<evidence type="ECO:0008006" key="4">
    <source>
        <dbReference type="Google" id="ProtNLM"/>
    </source>
</evidence>
<evidence type="ECO:0000313" key="2">
    <source>
        <dbReference type="EMBL" id="CAG9186470.1"/>
    </source>
</evidence>
<sequence length="278" mass="30740">MTSRNRESLKRYFREGALPDEDHFADLIDSMLNMSDEGFRKTVEHGFEVYSPLGHDALLSFFRDQDPERPAWRIELGGARDALLVHGRDVPEDADTAPNGNGNGNGGGQAPALLCLDQDQRVGIGTERPQTRLDVAGTVRSSGREGAYTREHPVVLRADGTWQDLTDDLEGCQAFEVVAGAGLRGKGRFGLVHAIAVNTYNPTLGLFNFLNRKRGIRCTHGYYSRGCDRLELRWFGTSGRNARYRLQIRTGCDFGPDAVLQAQLTQLWSDAHMSGGQS</sequence>
<dbReference type="Proteomes" id="UP000706525">
    <property type="component" value="Unassembled WGS sequence"/>
</dbReference>
<accession>A0ABM8Y152</accession>
<gene>
    <name evidence="2" type="ORF">LMG32289_06449</name>
</gene>
<evidence type="ECO:0000313" key="3">
    <source>
        <dbReference type="Proteomes" id="UP000706525"/>
    </source>
</evidence>
<protein>
    <recommendedName>
        <fullName evidence="4">Adhesin</fullName>
    </recommendedName>
</protein>
<organism evidence="2 3">
    <name type="scientific">Cupriavidus pampae</name>
    <dbReference type="NCBI Taxonomy" id="659251"/>
    <lineage>
        <taxon>Bacteria</taxon>
        <taxon>Pseudomonadati</taxon>
        <taxon>Pseudomonadota</taxon>
        <taxon>Betaproteobacteria</taxon>
        <taxon>Burkholderiales</taxon>
        <taxon>Burkholderiaceae</taxon>
        <taxon>Cupriavidus</taxon>
    </lineage>
</organism>
<reference evidence="2 3" key="1">
    <citation type="submission" date="2021-08" db="EMBL/GenBank/DDBJ databases">
        <authorList>
            <person name="Peeters C."/>
        </authorList>
    </citation>
    <scope>NUCLEOTIDE SEQUENCE [LARGE SCALE GENOMIC DNA]</scope>
    <source>
        <strain evidence="2 3">LMG 32289</strain>
    </source>
</reference>
<proteinExistence type="predicted"/>
<feature type="region of interest" description="Disordered" evidence="1">
    <location>
        <begin position="90"/>
        <end position="109"/>
    </location>
</feature>
<name>A0ABM8Y152_9BURK</name>
<dbReference type="EMBL" id="CAJZAG010000018">
    <property type="protein sequence ID" value="CAG9186470.1"/>
    <property type="molecule type" value="Genomic_DNA"/>
</dbReference>
<evidence type="ECO:0000256" key="1">
    <source>
        <dbReference type="SAM" id="MobiDB-lite"/>
    </source>
</evidence>
<keyword evidence="3" id="KW-1185">Reference proteome</keyword>
<dbReference type="RefSeq" id="WP_223995633.1">
    <property type="nucleotide sequence ID" value="NZ_CAJZAG010000018.1"/>
</dbReference>